<reference evidence="1 2" key="1">
    <citation type="journal article" date="2014" name="Genome Biol. Evol.">
        <title>The genome of the myxosporean Thelohanellus kitauei shows adaptations to nutrient acquisition within its fish host.</title>
        <authorList>
            <person name="Yang Y."/>
            <person name="Xiong J."/>
            <person name="Zhou Z."/>
            <person name="Huo F."/>
            <person name="Miao W."/>
            <person name="Ran C."/>
            <person name="Liu Y."/>
            <person name="Zhang J."/>
            <person name="Feng J."/>
            <person name="Wang M."/>
            <person name="Wang M."/>
            <person name="Wang L."/>
            <person name="Yao B."/>
        </authorList>
    </citation>
    <scope>NUCLEOTIDE SEQUENCE [LARGE SCALE GENOMIC DNA]</scope>
    <source>
        <strain evidence="1">Wuqing</strain>
    </source>
</reference>
<protein>
    <submittedName>
        <fullName evidence="1">Uncharacterized protein</fullName>
    </submittedName>
</protein>
<name>A0A0C2MGT9_THEKT</name>
<accession>A0A0C2MGT9</accession>
<dbReference type="OrthoDB" id="6431448at2759"/>
<evidence type="ECO:0000313" key="1">
    <source>
        <dbReference type="EMBL" id="KII66391.1"/>
    </source>
</evidence>
<sequence length="120" mass="13639">MVLGFGAALKEQSKVVFCWWKCQIEQRNTPENNKNPRISSINEKLPIFIGHITISQGSVTVKRTNSIDENGNLVETLPGDSLGDFEWMRKHSGDLGRGFIKALQEVIHPQEFFLINSTYF</sequence>
<gene>
    <name evidence="1" type="ORF">RF11_10949</name>
</gene>
<comment type="caution">
    <text evidence="1">The sequence shown here is derived from an EMBL/GenBank/DDBJ whole genome shotgun (WGS) entry which is preliminary data.</text>
</comment>
<keyword evidence="2" id="KW-1185">Reference proteome</keyword>
<dbReference type="EMBL" id="JWZT01003544">
    <property type="protein sequence ID" value="KII66391.1"/>
    <property type="molecule type" value="Genomic_DNA"/>
</dbReference>
<proteinExistence type="predicted"/>
<organism evidence="1 2">
    <name type="scientific">Thelohanellus kitauei</name>
    <name type="common">Myxosporean</name>
    <dbReference type="NCBI Taxonomy" id="669202"/>
    <lineage>
        <taxon>Eukaryota</taxon>
        <taxon>Metazoa</taxon>
        <taxon>Cnidaria</taxon>
        <taxon>Myxozoa</taxon>
        <taxon>Myxosporea</taxon>
        <taxon>Bivalvulida</taxon>
        <taxon>Platysporina</taxon>
        <taxon>Myxobolidae</taxon>
        <taxon>Thelohanellus</taxon>
    </lineage>
</organism>
<dbReference type="AlphaFoldDB" id="A0A0C2MGT9"/>
<evidence type="ECO:0000313" key="2">
    <source>
        <dbReference type="Proteomes" id="UP000031668"/>
    </source>
</evidence>
<dbReference type="Proteomes" id="UP000031668">
    <property type="component" value="Unassembled WGS sequence"/>
</dbReference>